<reference evidence="1 2" key="1">
    <citation type="submission" date="2017-06" db="EMBL/GenBank/DDBJ databases">
        <authorList>
            <person name="Furmanczyk E.M."/>
        </authorList>
    </citation>
    <scope>NUCLEOTIDE SEQUENCE [LARGE SCALE GENOMIC DNA]</scope>
    <source>
        <strain evidence="1 2">DSM 16611</strain>
    </source>
</reference>
<evidence type="ECO:0000313" key="2">
    <source>
        <dbReference type="Proteomes" id="UP000215455"/>
    </source>
</evidence>
<name>A0ABX4DW77_9PSED</name>
<keyword evidence="2" id="KW-1185">Reference proteome</keyword>
<proteinExistence type="predicted"/>
<gene>
    <name evidence="1" type="ORF">PSUM_11990</name>
</gene>
<organism evidence="1 2">
    <name type="scientific">Pseudomonas umsongensis</name>
    <dbReference type="NCBI Taxonomy" id="198618"/>
    <lineage>
        <taxon>Bacteria</taxon>
        <taxon>Pseudomonadati</taxon>
        <taxon>Pseudomonadota</taxon>
        <taxon>Gammaproteobacteria</taxon>
        <taxon>Pseudomonadales</taxon>
        <taxon>Pseudomonadaceae</taxon>
        <taxon>Pseudomonas</taxon>
    </lineage>
</organism>
<comment type="caution">
    <text evidence="1">The sequence shown here is derived from an EMBL/GenBank/DDBJ whole genome shotgun (WGS) entry which is preliminary data.</text>
</comment>
<accession>A0ABX4DW77</accession>
<dbReference type="EMBL" id="NIWU01000002">
    <property type="protein sequence ID" value="OXR32758.1"/>
    <property type="molecule type" value="Genomic_DNA"/>
</dbReference>
<dbReference type="Proteomes" id="UP000215455">
    <property type="component" value="Unassembled WGS sequence"/>
</dbReference>
<protein>
    <submittedName>
        <fullName evidence="1">Uncharacterized protein</fullName>
    </submittedName>
</protein>
<sequence>MLIGKSLLCWPKKGGLPVDQNVLGVTLGTRRRDSARQSCADKAQTAVLTKLNEGVRGFHAFNPNRGGEGWQAVGKN</sequence>
<evidence type="ECO:0000313" key="1">
    <source>
        <dbReference type="EMBL" id="OXR32758.1"/>
    </source>
</evidence>